<comment type="caution">
    <text evidence="4">The sequence shown here is derived from an EMBL/GenBank/DDBJ whole genome shotgun (WGS) entry which is preliminary data.</text>
</comment>
<organism evidence="4 5">
    <name type="scientific">Dioscorea zingiberensis</name>
    <dbReference type="NCBI Taxonomy" id="325984"/>
    <lineage>
        <taxon>Eukaryota</taxon>
        <taxon>Viridiplantae</taxon>
        <taxon>Streptophyta</taxon>
        <taxon>Embryophyta</taxon>
        <taxon>Tracheophyta</taxon>
        <taxon>Spermatophyta</taxon>
        <taxon>Magnoliopsida</taxon>
        <taxon>Liliopsida</taxon>
        <taxon>Dioscoreales</taxon>
        <taxon>Dioscoreaceae</taxon>
        <taxon>Dioscorea</taxon>
    </lineage>
</organism>
<accession>A0A9D5CPJ9</accession>
<dbReference type="Proteomes" id="UP001085076">
    <property type="component" value="Miscellaneous, Linkage group lg03"/>
</dbReference>
<dbReference type="PANTHER" id="PTHR34662">
    <property type="entry name" value="OS04G0422700 PROTEIN"/>
    <property type="match status" value="1"/>
</dbReference>
<dbReference type="SUPFAM" id="SSF49503">
    <property type="entry name" value="Cupredoxins"/>
    <property type="match status" value="1"/>
</dbReference>
<dbReference type="InterPro" id="IPR008972">
    <property type="entry name" value="Cupredoxin"/>
</dbReference>
<dbReference type="OrthoDB" id="10259572at2759"/>
<gene>
    <name evidence="4" type="ORF">J5N97_012281</name>
</gene>
<evidence type="ECO:0000256" key="3">
    <source>
        <dbReference type="SAM" id="SignalP"/>
    </source>
</evidence>
<feature type="chain" id="PRO_5039293872" evidence="3">
    <location>
        <begin position="21"/>
        <end position="232"/>
    </location>
</feature>
<name>A0A9D5CPJ9_9LILI</name>
<dbReference type="EMBL" id="JAGGNH010000003">
    <property type="protein sequence ID" value="KAJ0976807.1"/>
    <property type="molecule type" value="Genomic_DNA"/>
</dbReference>
<evidence type="ECO:0000313" key="5">
    <source>
        <dbReference type="Proteomes" id="UP001085076"/>
    </source>
</evidence>
<feature type="transmembrane region" description="Helical" evidence="2">
    <location>
        <begin position="213"/>
        <end position="231"/>
    </location>
</feature>
<keyword evidence="2" id="KW-0472">Membrane</keyword>
<proteinExistence type="predicted"/>
<keyword evidence="2" id="KW-0812">Transmembrane</keyword>
<dbReference type="Gene3D" id="2.60.40.420">
    <property type="entry name" value="Cupredoxins - blue copper proteins"/>
    <property type="match status" value="1"/>
</dbReference>
<dbReference type="PANTHER" id="PTHR34662:SF3">
    <property type="entry name" value="OS04G0422700 PROTEIN"/>
    <property type="match status" value="1"/>
</dbReference>
<dbReference type="AlphaFoldDB" id="A0A9D5CPJ9"/>
<evidence type="ECO:0000313" key="4">
    <source>
        <dbReference type="EMBL" id="KAJ0976807.1"/>
    </source>
</evidence>
<feature type="region of interest" description="Disordered" evidence="1">
    <location>
        <begin position="115"/>
        <end position="165"/>
    </location>
</feature>
<keyword evidence="3" id="KW-0732">Signal</keyword>
<keyword evidence="5" id="KW-1185">Reference proteome</keyword>
<keyword evidence="2" id="KW-1133">Transmembrane helix</keyword>
<reference evidence="4" key="1">
    <citation type="submission" date="2021-03" db="EMBL/GenBank/DDBJ databases">
        <authorList>
            <person name="Li Z."/>
            <person name="Yang C."/>
        </authorList>
    </citation>
    <scope>NUCLEOTIDE SEQUENCE</scope>
    <source>
        <strain evidence="4">Dzin_1.0</strain>
        <tissue evidence="4">Leaf</tissue>
    </source>
</reference>
<feature type="compositionally biased region" description="Polar residues" evidence="1">
    <location>
        <begin position="134"/>
        <end position="146"/>
    </location>
</feature>
<evidence type="ECO:0000256" key="1">
    <source>
        <dbReference type="SAM" id="MobiDB-lite"/>
    </source>
</evidence>
<reference evidence="4" key="2">
    <citation type="journal article" date="2022" name="Hortic Res">
        <title>The genome of Dioscorea zingiberensis sheds light on the biosynthesis, origin and evolution of the medicinally important diosgenin saponins.</title>
        <authorList>
            <person name="Li Y."/>
            <person name="Tan C."/>
            <person name="Li Z."/>
            <person name="Guo J."/>
            <person name="Li S."/>
            <person name="Chen X."/>
            <person name="Wang C."/>
            <person name="Dai X."/>
            <person name="Yang H."/>
            <person name="Song W."/>
            <person name="Hou L."/>
            <person name="Xu J."/>
            <person name="Tong Z."/>
            <person name="Xu A."/>
            <person name="Yuan X."/>
            <person name="Wang W."/>
            <person name="Yang Q."/>
            <person name="Chen L."/>
            <person name="Sun Z."/>
            <person name="Wang K."/>
            <person name="Pan B."/>
            <person name="Chen J."/>
            <person name="Bao Y."/>
            <person name="Liu F."/>
            <person name="Qi X."/>
            <person name="Gang D.R."/>
            <person name="Wen J."/>
            <person name="Li J."/>
        </authorList>
    </citation>
    <scope>NUCLEOTIDE SEQUENCE</scope>
    <source>
        <strain evidence="4">Dzin_1.0</strain>
    </source>
</reference>
<sequence>MGTSLFLLFTLFLFPVLSHSMDTLVLDGLTQWKSPIVQVGDSLVFKHKKLQNLYLFKNQKDFHLCNLSQATLVSYSTHFMWRCTRPGYYYYSTGGCEDGEKVAVRVIPAPPHPSIAFPPVTAPPPSSGGDFPSIPSNGWVSSSPASALQPELGPSPAPGDSGSGIPFINSNPAVPIPTGETDTATIRPLPITGSGDDDGTQAVVGLGRKQQEAIQMVLVVGLVIMPLAFVWS</sequence>
<protein>
    <submittedName>
        <fullName evidence="4">Uncharacterized protein</fullName>
    </submittedName>
</protein>
<evidence type="ECO:0000256" key="2">
    <source>
        <dbReference type="SAM" id="Phobius"/>
    </source>
</evidence>
<feature type="signal peptide" evidence="3">
    <location>
        <begin position="1"/>
        <end position="20"/>
    </location>
</feature>